<keyword evidence="1" id="KW-0812">Transmembrane</keyword>
<dbReference type="Proteomes" id="UP000256695">
    <property type="component" value="Unassembled WGS sequence"/>
</dbReference>
<keyword evidence="1" id="KW-0472">Membrane</keyword>
<organism evidence="2 3">
    <name type="scientific">Helicobacter anseris</name>
    <dbReference type="NCBI Taxonomy" id="375926"/>
    <lineage>
        <taxon>Bacteria</taxon>
        <taxon>Pseudomonadati</taxon>
        <taxon>Campylobacterota</taxon>
        <taxon>Epsilonproteobacteria</taxon>
        <taxon>Campylobacterales</taxon>
        <taxon>Helicobacteraceae</taxon>
        <taxon>Helicobacter</taxon>
    </lineage>
</organism>
<accession>A0A3D8J7V8</accession>
<dbReference type="EMBL" id="NXLX01000011">
    <property type="protein sequence ID" value="RDU73265.1"/>
    <property type="molecule type" value="Genomic_DNA"/>
</dbReference>
<evidence type="ECO:0000313" key="3">
    <source>
        <dbReference type="Proteomes" id="UP000256695"/>
    </source>
</evidence>
<proteinExistence type="predicted"/>
<protein>
    <recommendedName>
        <fullName evidence="4">Periplasmic protein</fullName>
    </recommendedName>
</protein>
<keyword evidence="3" id="KW-1185">Reference proteome</keyword>
<sequence length="153" mass="18196">MTRSKKFFLSIVVIVVLGIAIYSLFSYKNTLPPEMITLDYKNPQRDVEIKIPKEKVWFADMKKERDFAYPASEAHFSLNFLDPSEVKKRRNVIIKSVDKEKLFCLKELFKDKKIDFAYNKSENNLDIVVYLPQEREEKILQMLHYYGIAYQNN</sequence>
<evidence type="ECO:0000256" key="1">
    <source>
        <dbReference type="SAM" id="Phobius"/>
    </source>
</evidence>
<keyword evidence="1" id="KW-1133">Transmembrane helix</keyword>
<reference evidence="2 3" key="1">
    <citation type="submission" date="2018-04" db="EMBL/GenBank/DDBJ databases">
        <title>Novel Campyloabacter and Helicobacter Species and Strains.</title>
        <authorList>
            <person name="Mannion A.J."/>
            <person name="Shen Z."/>
            <person name="Fox J.G."/>
        </authorList>
    </citation>
    <scope>NUCLEOTIDE SEQUENCE [LARGE SCALE GENOMIC DNA]</scope>
    <source>
        <strain evidence="2 3">MIT 04-9362</strain>
    </source>
</reference>
<evidence type="ECO:0000313" key="2">
    <source>
        <dbReference type="EMBL" id="RDU73265.1"/>
    </source>
</evidence>
<gene>
    <name evidence="2" type="ORF">CQA57_05095</name>
</gene>
<feature type="transmembrane region" description="Helical" evidence="1">
    <location>
        <begin position="7"/>
        <end position="25"/>
    </location>
</feature>
<dbReference type="AlphaFoldDB" id="A0A3D8J7V8"/>
<name>A0A3D8J7V8_9HELI</name>
<evidence type="ECO:0008006" key="4">
    <source>
        <dbReference type="Google" id="ProtNLM"/>
    </source>
</evidence>
<comment type="caution">
    <text evidence="2">The sequence shown here is derived from an EMBL/GenBank/DDBJ whole genome shotgun (WGS) entry which is preliminary data.</text>
</comment>